<dbReference type="STRING" id="1960309.SAMN03159343_0254"/>
<evidence type="ECO:0000256" key="1">
    <source>
        <dbReference type="ARBA" id="ARBA00022612"/>
    </source>
</evidence>
<feature type="domain" description="Phage tail tape measure protein" evidence="2">
    <location>
        <begin position="96"/>
        <end position="296"/>
    </location>
</feature>
<dbReference type="Proteomes" id="UP000198981">
    <property type="component" value="Unassembled WGS sequence"/>
</dbReference>
<dbReference type="NCBIfam" id="TIGR01760">
    <property type="entry name" value="tape_meas_TP901"/>
    <property type="match status" value="1"/>
</dbReference>
<evidence type="ECO:0000313" key="4">
    <source>
        <dbReference type="Proteomes" id="UP000198981"/>
    </source>
</evidence>
<reference evidence="4" key="1">
    <citation type="submission" date="2016-10" db="EMBL/GenBank/DDBJ databases">
        <authorList>
            <person name="Varghese N."/>
            <person name="Submissions S."/>
        </authorList>
    </citation>
    <scope>NUCLEOTIDE SEQUENCE [LARGE SCALE GENOMIC DNA]</scope>
    <source>
        <strain evidence="4">DSM 45722</strain>
    </source>
</reference>
<dbReference type="Pfam" id="PF10145">
    <property type="entry name" value="PhageMin_Tail"/>
    <property type="match status" value="1"/>
</dbReference>
<dbReference type="EMBL" id="FMUH01000001">
    <property type="protein sequence ID" value="SCX37970.1"/>
    <property type="molecule type" value="Genomic_DNA"/>
</dbReference>
<dbReference type="OrthoDB" id="2183194at2"/>
<keyword evidence="1" id="KW-1188">Viral release from host cell</keyword>
<organism evidence="3 4">
    <name type="scientific">Klenkia marina</name>
    <dbReference type="NCBI Taxonomy" id="1960309"/>
    <lineage>
        <taxon>Bacteria</taxon>
        <taxon>Bacillati</taxon>
        <taxon>Actinomycetota</taxon>
        <taxon>Actinomycetes</taxon>
        <taxon>Geodermatophilales</taxon>
        <taxon>Geodermatophilaceae</taxon>
        <taxon>Klenkia</taxon>
    </lineage>
</organism>
<sequence length="975" mass="99246">MANRTVSVAIRADIAQYMAGMRAAAAQTTQFGSLVDLHSKKSRAGLETIGMGATLVGGAMVAGFGLAVAKAAEFDKAMSAVGAASMASAVQLGQLRQAALDAGADTAYSATEAANAMTELSKAGVSTSDILSGGLDGALSLAAAGQLEVADAAEIAATALSVFGLSGSQMNHVADLLAAGAGKAQGSVDDLSQAMNQSALVAKNAGLSIDQTTGALALFASQGLLGSDAGTSFKTMLMSLNPRSQEAADLMDQLGLRAYDAQGQFVGLQEYAGQLQTGLSGLSQEQRNSALQTIFGTDAIRAATILYDAGSQGVAEWTRNVNDQGYAAEQAAKLTDNLAGDIERLGGAFDTALIQSGSSANGVLRFLVQTATGAVDTFSELPGPLQGAATGVLGVAGAGTLALGVVGSLIPRVAEARDTLRDMGDAGIRVDRGLGAFGRFAAKAGAAGVAIGLLSAAYDAMHPPAELVIADTEELQRALEGLAQTGVADGALRDIFGAGLRGLVDDMNATLPQVTSGIDSMLYQFELLDDRGSFDLGQLFTFEDRGDNLQAMRDEFAQAQQNVADLDDALAAMVGNGNAEAAANATMQLYNAWVRSGGEIGEFRRRFPDAVAAMEGYVETSTTVVDETGAITGAMGEAKSASDLLKQSFDALNGIYLTAAEANVQWTQAMADLSIAAENGSTSLDLNSAAGADNAEQFINAATQARDWAAAVGDVSGPEAGRAKLAELRDALINNAVATGFNRDEVTNLINELFRVPSDVQSAAALVDNATPGINAVNAALDQINGRTATTYVNTVVTQTINRILGASPSSEAGLGSSGLVGVPDVPGRASGGPVSAGRTYLVGEEGPELVRFAQAGMVFNAPKTRALLAGGGTGFAAGFAAPSTGFTSTSREVSMLSSSSWSSQETSAAGMRSREFSGSSVGGGSAVFQGGDTNVQVFIDGQEFRGIARVVADQAVNEGFGSLKRNMMNRGVRA</sequence>
<dbReference type="PANTHER" id="PTHR37813:SF1">
    <property type="entry name" value="FELS-2 PROPHAGE PROTEIN"/>
    <property type="match status" value="1"/>
</dbReference>
<name>A0A1G4X9R1_9ACTN</name>
<dbReference type="AlphaFoldDB" id="A0A1G4X9R1"/>
<dbReference type="InterPro" id="IPR010090">
    <property type="entry name" value="Phage_tape_meas"/>
</dbReference>
<protein>
    <submittedName>
        <fullName evidence="3">Phage tail tape measure protein, TP901 family, core region</fullName>
    </submittedName>
</protein>
<dbReference type="PANTHER" id="PTHR37813">
    <property type="entry name" value="FELS-2 PROPHAGE PROTEIN"/>
    <property type="match status" value="1"/>
</dbReference>
<gene>
    <name evidence="3" type="ORF">SAMN03159343_0254</name>
</gene>
<evidence type="ECO:0000259" key="2">
    <source>
        <dbReference type="Pfam" id="PF10145"/>
    </source>
</evidence>
<proteinExistence type="predicted"/>
<keyword evidence="4" id="KW-1185">Reference proteome</keyword>
<evidence type="ECO:0000313" key="3">
    <source>
        <dbReference type="EMBL" id="SCX37970.1"/>
    </source>
</evidence>
<accession>A0A1G4X9R1</accession>
<dbReference type="RefSeq" id="WP_092798936.1">
    <property type="nucleotide sequence ID" value="NZ_FMUH01000001.1"/>
</dbReference>